<proteinExistence type="predicted"/>
<dbReference type="PANTHER" id="PTHR43752:SF2">
    <property type="entry name" value="BNR_ASP-BOX REPEAT FAMILY PROTEIN"/>
    <property type="match status" value="1"/>
</dbReference>
<evidence type="ECO:0000259" key="1">
    <source>
        <dbReference type="Pfam" id="PF13088"/>
    </source>
</evidence>
<accession>A0ABS2SZL6</accession>
<dbReference type="PANTHER" id="PTHR43752">
    <property type="entry name" value="BNR/ASP-BOX REPEAT FAMILY PROTEIN"/>
    <property type="match status" value="1"/>
</dbReference>
<dbReference type="InterPro" id="IPR036278">
    <property type="entry name" value="Sialidase_sf"/>
</dbReference>
<evidence type="ECO:0000313" key="3">
    <source>
        <dbReference type="Proteomes" id="UP001179280"/>
    </source>
</evidence>
<reference evidence="2" key="1">
    <citation type="submission" date="2021-01" db="EMBL/GenBank/DDBJ databases">
        <title>Genomic Encyclopedia of Type Strains, Phase IV (KMG-IV): sequencing the most valuable type-strain genomes for metagenomic binning, comparative biology and taxonomic classification.</title>
        <authorList>
            <person name="Goeker M."/>
        </authorList>
    </citation>
    <scope>NUCLEOTIDE SEQUENCE</scope>
    <source>
        <strain evidence="2">DSM 21943</strain>
    </source>
</reference>
<dbReference type="CDD" id="cd15482">
    <property type="entry name" value="Sialidase_non-viral"/>
    <property type="match status" value="1"/>
</dbReference>
<sequence>MNTSHEGKYYAFNDETVPFSLCHASNCFILPNKNILVAWFAGSYEGADDTAIWMTTVDEKGFSLPVIVANDGDIPHWNPVFFMESEDQKIWLLYKIGRQIDTWQTMVRYSNDLGRTWTNPQELVAGDRGGRGPVRTKMISVNNGTILAGGSVEKGIWHSFIDRSLDGGLNWVKSESIAIPGLVYSGHRTATSDIAVSEQSFYGRGVIQPTLWTHGTEDVYALMRSSEGVLFRSNSHDYGLTWSDPVKTDFPNNNSGIDIVTLSSGNLVMCSNPVELNWGPRSPLCLHLSKDNGFTWELLCTLEEGEGEYSYPSLTRKEHIVCLSYTWNRKSIVVWRFDERKWEE</sequence>
<dbReference type="Proteomes" id="UP001179280">
    <property type="component" value="Unassembled WGS sequence"/>
</dbReference>
<organism evidence="2 3">
    <name type="scientific">Shouchella xiaoxiensis</name>
    <dbReference type="NCBI Taxonomy" id="766895"/>
    <lineage>
        <taxon>Bacteria</taxon>
        <taxon>Bacillati</taxon>
        <taxon>Bacillota</taxon>
        <taxon>Bacilli</taxon>
        <taxon>Bacillales</taxon>
        <taxon>Bacillaceae</taxon>
        <taxon>Shouchella</taxon>
    </lineage>
</organism>
<dbReference type="SUPFAM" id="SSF50939">
    <property type="entry name" value="Sialidases"/>
    <property type="match status" value="1"/>
</dbReference>
<evidence type="ECO:0000313" key="2">
    <source>
        <dbReference type="EMBL" id="MBM7840940.1"/>
    </source>
</evidence>
<dbReference type="Pfam" id="PF13088">
    <property type="entry name" value="BNR_2"/>
    <property type="match status" value="1"/>
</dbReference>
<name>A0ABS2SZL6_9BACI</name>
<feature type="domain" description="Sialidase" evidence="1">
    <location>
        <begin position="34"/>
        <end position="319"/>
    </location>
</feature>
<dbReference type="InterPro" id="IPR011040">
    <property type="entry name" value="Sialidase"/>
</dbReference>
<gene>
    <name evidence="2" type="ORF">JOC54_004234</name>
</gene>
<keyword evidence="3" id="KW-1185">Reference proteome</keyword>
<comment type="caution">
    <text evidence="2">The sequence shown here is derived from an EMBL/GenBank/DDBJ whole genome shotgun (WGS) entry which is preliminary data.</text>
</comment>
<protein>
    <submittedName>
        <fullName evidence="2">Neuraminidase</fullName>
    </submittedName>
</protein>
<dbReference type="RefSeq" id="WP_204468810.1">
    <property type="nucleotide sequence ID" value="NZ_JAFBCV010000019.1"/>
</dbReference>
<dbReference type="EMBL" id="JAFBCV010000019">
    <property type="protein sequence ID" value="MBM7840940.1"/>
    <property type="molecule type" value="Genomic_DNA"/>
</dbReference>
<dbReference type="Gene3D" id="2.120.10.10">
    <property type="match status" value="1"/>
</dbReference>